<evidence type="ECO:0000313" key="2">
    <source>
        <dbReference type="Proteomes" id="UP001222027"/>
    </source>
</evidence>
<sequence>MIFPSRATSMTLLVLKLSDLNNVWGCIQGTFLRAIFSFDSVSADEVVILPIFADDSPFIPGTRSFN</sequence>
<keyword evidence="2" id="KW-1185">Reference proteome</keyword>
<gene>
    <name evidence="1" type="ORF">OPV22_026587</name>
</gene>
<comment type="caution">
    <text evidence="1">The sequence shown here is derived from an EMBL/GenBank/DDBJ whole genome shotgun (WGS) entry which is preliminary data.</text>
</comment>
<proteinExistence type="predicted"/>
<reference evidence="1 2" key="1">
    <citation type="submission" date="2022-12" db="EMBL/GenBank/DDBJ databases">
        <title>Chromosome-scale assembly of the Ensete ventricosum genome.</title>
        <authorList>
            <person name="Dussert Y."/>
            <person name="Stocks J."/>
            <person name="Wendawek A."/>
            <person name="Woldeyes F."/>
            <person name="Nichols R.A."/>
            <person name="Borrell J.S."/>
        </authorList>
    </citation>
    <scope>NUCLEOTIDE SEQUENCE [LARGE SCALE GENOMIC DNA]</scope>
    <source>
        <strain evidence="2">cv. Maze</strain>
        <tissue evidence="1">Seeds</tissue>
    </source>
</reference>
<organism evidence="1 2">
    <name type="scientific">Ensete ventricosum</name>
    <name type="common">Abyssinian banana</name>
    <name type="synonym">Musa ensete</name>
    <dbReference type="NCBI Taxonomy" id="4639"/>
    <lineage>
        <taxon>Eukaryota</taxon>
        <taxon>Viridiplantae</taxon>
        <taxon>Streptophyta</taxon>
        <taxon>Embryophyta</taxon>
        <taxon>Tracheophyta</taxon>
        <taxon>Spermatophyta</taxon>
        <taxon>Magnoliopsida</taxon>
        <taxon>Liliopsida</taxon>
        <taxon>Zingiberales</taxon>
        <taxon>Musaceae</taxon>
        <taxon>Ensete</taxon>
    </lineage>
</organism>
<dbReference type="EMBL" id="JAQQAF010000007">
    <property type="protein sequence ID" value="KAJ8472244.1"/>
    <property type="molecule type" value="Genomic_DNA"/>
</dbReference>
<name>A0AAV8Q6X7_ENSVE</name>
<protein>
    <submittedName>
        <fullName evidence="1">Uncharacterized protein</fullName>
    </submittedName>
</protein>
<evidence type="ECO:0000313" key="1">
    <source>
        <dbReference type="EMBL" id="KAJ8472244.1"/>
    </source>
</evidence>
<accession>A0AAV8Q6X7</accession>
<dbReference type="Proteomes" id="UP001222027">
    <property type="component" value="Unassembled WGS sequence"/>
</dbReference>
<dbReference type="AlphaFoldDB" id="A0AAV8Q6X7"/>